<dbReference type="InterPro" id="IPR020390">
    <property type="entry name" value="Uncharacterised_YqhV"/>
</dbReference>
<sequence length="89" mass="9729">MSEEIFLRGMIVVRFLSAAMEFTGAFLMWRYFRLDTAIRINGLLGLVGPLVLTTTMLLGVAGLAASRVPIGKILWIGLGVACILWGTTR</sequence>
<proteinExistence type="predicted"/>
<keyword evidence="1" id="KW-0472">Membrane</keyword>
<name>A0A2T2WDR8_9FIRM</name>
<feature type="transmembrane region" description="Helical" evidence="1">
    <location>
        <begin position="41"/>
        <end position="64"/>
    </location>
</feature>
<dbReference type="AlphaFoldDB" id="A0A2T2WDR8"/>
<evidence type="ECO:0000313" key="3">
    <source>
        <dbReference type="Proteomes" id="UP000241848"/>
    </source>
</evidence>
<feature type="transmembrane region" description="Helical" evidence="1">
    <location>
        <begin position="70"/>
        <end position="88"/>
    </location>
</feature>
<gene>
    <name evidence="2" type="ORF">C7B45_15290</name>
</gene>
<dbReference type="Pfam" id="PF10942">
    <property type="entry name" value="DUF2619"/>
    <property type="match status" value="1"/>
</dbReference>
<accession>A0A2T2WDR8</accession>
<reference evidence="2 3" key="1">
    <citation type="journal article" date="2014" name="BMC Genomics">
        <title>Comparison of environmental and isolate Sulfobacillus genomes reveals diverse carbon, sulfur, nitrogen, and hydrogen metabolisms.</title>
        <authorList>
            <person name="Justice N.B."/>
            <person name="Norman A."/>
            <person name="Brown C.T."/>
            <person name="Singh A."/>
            <person name="Thomas B.C."/>
            <person name="Banfield J.F."/>
        </authorList>
    </citation>
    <scope>NUCLEOTIDE SEQUENCE [LARGE SCALE GENOMIC DNA]</scope>
    <source>
        <strain evidence="2">AMDSBA3</strain>
    </source>
</reference>
<keyword evidence="1" id="KW-1133">Transmembrane helix</keyword>
<organism evidence="2 3">
    <name type="scientific">Sulfobacillus acidophilus</name>
    <dbReference type="NCBI Taxonomy" id="53633"/>
    <lineage>
        <taxon>Bacteria</taxon>
        <taxon>Bacillati</taxon>
        <taxon>Bacillota</taxon>
        <taxon>Clostridia</taxon>
        <taxon>Eubacteriales</taxon>
        <taxon>Clostridiales Family XVII. Incertae Sedis</taxon>
        <taxon>Sulfobacillus</taxon>
    </lineage>
</organism>
<keyword evidence="1" id="KW-0812">Transmembrane</keyword>
<evidence type="ECO:0000256" key="1">
    <source>
        <dbReference type="SAM" id="Phobius"/>
    </source>
</evidence>
<feature type="transmembrane region" description="Helical" evidence="1">
    <location>
        <begin position="6"/>
        <end position="29"/>
    </location>
</feature>
<evidence type="ECO:0000313" key="2">
    <source>
        <dbReference type="EMBL" id="PSR20374.1"/>
    </source>
</evidence>
<protein>
    <submittedName>
        <fullName evidence="2">DUF2619 domain-containing protein</fullName>
    </submittedName>
</protein>
<dbReference type="EMBL" id="PXYV01000066">
    <property type="protein sequence ID" value="PSR20374.1"/>
    <property type="molecule type" value="Genomic_DNA"/>
</dbReference>
<dbReference type="Proteomes" id="UP000241848">
    <property type="component" value="Unassembled WGS sequence"/>
</dbReference>
<comment type="caution">
    <text evidence="2">The sequence shown here is derived from an EMBL/GenBank/DDBJ whole genome shotgun (WGS) entry which is preliminary data.</text>
</comment>